<dbReference type="PANTHER" id="PTHR46594:SF6">
    <property type="entry name" value="COPPER-TRANSPORTING ATPASE RAN1"/>
    <property type="match status" value="1"/>
</dbReference>
<dbReference type="PANTHER" id="PTHR46594">
    <property type="entry name" value="P-TYPE CATION-TRANSPORTING ATPASE"/>
    <property type="match status" value="1"/>
</dbReference>
<sequence length="1003" mass="106946">MSHLQLSSVAGGRPAAAGGRGDEMEDVALLGSYDEEAGGAPPVEEEEEGAAEAHVRVTGMTCSACTSAVEAAVSARRGVRRVAVSLLQNRARVVFDPALAKVEDIIEAIEDAGFEAEIIPDSAISQPKSQKTLSAQFRIGGMTCANCVNSVEGILKKLPGVKGAVVALATSLGEVEYDPSTISKDGIVQAIEDAGFEAAFLQSSEQDKVLLALIGLHRERDVEVLNDILKKMDGLRQFGVNTVLSEVEIVFDPEAVGLRSIVDTIEMGSNGRLKAHVQNPYTRGASNDAHEASKMLNLLRSSLFLSIPVFFIRMVCPSIPFLSTLLSMHCGPFLMGDLLKWILVSIVQFVIGKRFYIAAYRALRHGSTNMDVLVVLGTTASYVYSVCALLYGAFTGYRPPVYFETSAMIITFVLFGKYLEVLAKGKTSDAIKKLVELVPSTALLVLKDKEGKHVGEREIDALLVQPGDVLKVLPGSKVPADGVVVWGTSHVNESMITGESAPVPKEVSSVVIGGTINLHGILHIQATKVGSGTVLSQIISLVETAQMSKAPIQKFADYVASIFVPIVITLSIVTFSVWFLCGWLGAYPNSWVADNSNCFVFSLMFAISVVVIACPCALGLATPTAVMVATGIGANHGVLVKGGDALERAQNINYVVFDKTGTLTQGKAVVTTAKVISGMDLGDFLTLVASAEASSEHPLAKAVLDYAFHFHFFGKLPSSKDGIEQRKHEVLSQWLLEAEDFSAVPGKGIQCLINGKHVLVGNRTLITENGVTIPPEAETFLIDLESNAKTGILVAYDGDFVGLMGITDPLKREAAVVVEGLKKLGVHPVMLTGDNWRTAQAVAKEVGIEDVRAEVMPAGKADVVRSLQKDGSIVAMVGDGINDSPALAAADVGMAIGGGTDIAIEAADYVLVRNNLEDVITAIDLSRKTFSRIRWNYFFAMAYNVVAIPVAAGALFPFTGLQMPPWLAGACMAFSSVSVVCSSLLLRRYRKPRLTTVLQITVE</sequence>
<keyword evidence="16" id="KW-1185">Reference proteome</keyword>
<keyword evidence="12" id="KW-0067">ATP-binding</keyword>
<dbReference type="AlphaFoldDB" id="A0AAQ3TST5"/>
<keyword evidence="5 12" id="KW-0479">Metal-binding</keyword>
<dbReference type="Gene3D" id="3.40.50.1000">
    <property type="entry name" value="HAD superfamily/HAD-like"/>
    <property type="match status" value="1"/>
</dbReference>
<name>A0AAQ3TST5_PASNO</name>
<dbReference type="CDD" id="cd02094">
    <property type="entry name" value="P-type_ATPase_Cu-like"/>
    <property type="match status" value="1"/>
</dbReference>
<dbReference type="GO" id="GO:0005507">
    <property type="term" value="F:copper ion binding"/>
    <property type="evidence" value="ECO:0007669"/>
    <property type="project" value="InterPro"/>
</dbReference>
<evidence type="ECO:0000256" key="13">
    <source>
        <dbReference type="SAM" id="MobiDB-lite"/>
    </source>
</evidence>
<dbReference type="PRINTS" id="PR00119">
    <property type="entry name" value="CATATPASE"/>
</dbReference>
<dbReference type="FunFam" id="3.30.70.100:FF:000005">
    <property type="entry name" value="Copper-exporting P-type ATPase A"/>
    <property type="match status" value="2"/>
</dbReference>
<organism evidence="15 16">
    <name type="scientific">Paspalum notatum var. saurae</name>
    <dbReference type="NCBI Taxonomy" id="547442"/>
    <lineage>
        <taxon>Eukaryota</taxon>
        <taxon>Viridiplantae</taxon>
        <taxon>Streptophyta</taxon>
        <taxon>Embryophyta</taxon>
        <taxon>Tracheophyta</taxon>
        <taxon>Spermatophyta</taxon>
        <taxon>Magnoliopsida</taxon>
        <taxon>Liliopsida</taxon>
        <taxon>Poales</taxon>
        <taxon>Poaceae</taxon>
        <taxon>PACMAD clade</taxon>
        <taxon>Panicoideae</taxon>
        <taxon>Andropogonodae</taxon>
        <taxon>Paspaleae</taxon>
        <taxon>Paspalinae</taxon>
        <taxon>Paspalum</taxon>
    </lineage>
</organism>
<dbReference type="SFLD" id="SFLDS00003">
    <property type="entry name" value="Haloacid_Dehalogenase"/>
    <property type="match status" value="1"/>
</dbReference>
<evidence type="ECO:0000256" key="5">
    <source>
        <dbReference type="ARBA" id="ARBA00022723"/>
    </source>
</evidence>
<dbReference type="PROSITE" id="PS50846">
    <property type="entry name" value="HMA_2"/>
    <property type="match status" value="2"/>
</dbReference>
<dbReference type="Proteomes" id="UP001341281">
    <property type="component" value="Chromosome 06"/>
</dbReference>
<evidence type="ECO:0000259" key="14">
    <source>
        <dbReference type="PROSITE" id="PS50846"/>
    </source>
</evidence>
<feature type="transmembrane region" description="Helical" evidence="12">
    <location>
        <begin position="338"/>
        <end position="360"/>
    </location>
</feature>
<dbReference type="Gene3D" id="2.70.150.10">
    <property type="entry name" value="Calcium-transporting ATPase, cytoplasmic transduction domain A"/>
    <property type="match status" value="1"/>
</dbReference>
<dbReference type="InterPro" id="IPR008250">
    <property type="entry name" value="ATPase_P-typ_transduc_dom_A_sf"/>
</dbReference>
<keyword evidence="4 12" id="KW-0812">Transmembrane</keyword>
<dbReference type="NCBIfam" id="TIGR00003">
    <property type="entry name" value="copper ion binding protein"/>
    <property type="match status" value="2"/>
</dbReference>
<feature type="transmembrane region" description="Helical" evidence="12">
    <location>
        <begin position="937"/>
        <end position="960"/>
    </location>
</feature>
<dbReference type="GO" id="GO:0016887">
    <property type="term" value="F:ATP hydrolysis activity"/>
    <property type="evidence" value="ECO:0007669"/>
    <property type="project" value="InterPro"/>
</dbReference>
<comment type="similarity">
    <text evidence="2 12">Belongs to the cation transport ATPase (P-type) (TC 3.A.3) family. Type IB subfamily.</text>
</comment>
<dbReference type="InterPro" id="IPR006121">
    <property type="entry name" value="HMA_dom"/>
</dbReference>
<keyword evidence="9" id="KW-0186">Copper</keyword>
<dbReference type="GO" id="GO:0016020">
    <property type="term" value="C:membrane"/>
    <property type="evidence" value="ECO:0007669"/>
    <property type="project" value="UniProtKB-SubCell"/>
</dbReference>
<keyword evidence="11 12" id="KW-0472">Membrane</keyword>
<dbReference type="NCBIfam" id="TIGR01494">
    <property type="entry name" value="ATPase_P-type"/>
    <property type="match status" value="2"/>
</dbReference>
<dbReference type="FunFam" id="3.40.1110.10:FF:000190">
    <property type="entry name" value="Copper-transporting ATPase RAN1"/>
    <property type="match status" value="1"/>
</dbReference>
<evidence type="ECO:0000256" key="2">
    <source>
        <dbReference type="ARBA" id="ARBA00006024"/>
    </source>
</evidence>
<dbReference type="SUPFAM" id="SSF55008">
    <property type="entry name" value="HMA, heavy metal-associated domain"/>
    <property type="match status" value="2"/>
</dbReference>
<accession>A0AAQ3TST5</accession>
<dbReference type="EMBL" id="CP144750">
    <property type="protein sequence ID" value="WVZ79050.1"/>
    <property type="molecule type" value="Genomic_DNA"/>
</dbReference>
<comment type="subcellular location">
    <subcellularLocation>
        <location evidence="1 12">Membrane</location>
    </subcellularLocation>
</comment>
<evidence type="ECO:0000256" key="11">
    <source>
        <dbReference type="ARBA" id="ARBA00023136"/>
    </source>
</evidence>
<dbReference type="SUPFAM" id="SSF56784">
    <property type="entry name" value="HAD-like"/>
    <property type="match status" value="1"/>
</dbReference>
<dbReference type="InterPro" id="IPR023214">
    <property type="entry name" value="HAD_sf"/>
</dbReference>
<evidence type="ECO:0000256" key="9">
    <source>
        <dbReference type="ARBA" id="ARBA00023008"/>
    </source>
</evidence>
<feature type="region of interest" description="Disordered" evidence="13">
    <location>
        <begin position="1"/>
        <end position="21"/>
    </location>
</feature>
<dbReference type="NCBIfam" id="TIGR01525">
    <property type="entry name" value="ATPase-IB_hvy"/>
    <property type="match status" value="1"/>
</dbReference>
<dbReference type="InterPro" id="IPR017969">
    <property type="entry name" value="Heavy-metal-associated_CS"/>
</dbReference>
<evidence type="ECO:0000313" key="15">
    <source>
        <dbReference type="EMBL" id="WVZ79050.1"/>
    </source>
</evidence>
<dbReference type="Pfam" id="PF00702">
    <property type="entry name" value="Hydrolase"/>
    <property type="match status" value="1"/>
</dbReference>
<evidence type="ECO:0000256" key="4">
    <source>
        <dbReference type="ARBA" id="ARBA00022692"/>
    </source>
</evidence>
<dbReference type="GO" id="GO:0019829">
    <property type="term" value="F:ATPase-coupled monoatomic cation transmembrane transporter activity"/>
    <property type="evidence" value="ECO:0007669"/>
    <property type="project" value="InterPro"/>
</dbReference>
<evidence type="ECO:0000256" key="12">
    <source>
        <dbReference type="RuleBase" id="RU362081"/>
    </source>
</evidence>
<evidence type="ECO:0000256" key="10">
    <source>
        <dbReference type="ARBA" id="ARBA00023065"/>
    </source>
</evidence>
<evidence type="ECO:0000256" key="1">
    <source>
        <dbReference type="ARBA" id="ARBA00004370"/>
    </source>
</evidence>
<dbReference type="FunFam" id="2.70.150.10:FF:000002">
    <property type="entry name" value="Copper-transporting ATPase 1, putative"/>
    <property type="match status" value="1"/>
</dbReference>
<dbReference type="PRINTS" id="PR00942">
    <property type="entry name" value="CUATPASEI"/>
</dbReference>
<protein>
    <recommendedName>
        <fullName evidence="14">HMA domain-containing protein</fullName>
    </recommendedName>
</protein>
<dbReference type="Gene3D" id="3.30.70.100">
    <property type="match status" value="2"/>
</dbReference>
<keyword evidence="12" id="KW-0547">Nucleotide-binding</keyword>
<feature type="transmembrane region" description="Helical" evidence="12">
    <location>
        <begin position="599"/>
        <end position="621"/>
    </location>
</feature>
<feature type="domain" description="HMA" evidence="14">
    <location>
        <begin position="133"/>
        <end position="199"/>
    </location>
</feature>
<evidence type="ECO:0000256" key="8">
    <source>
        <dbReference type="ARBA" id="ARBA00022989"/>
    </source>
</evidence>
<dbReference type="InterPro" id="IPR018303">
    <property type="entry name" value="ATPase_P-typ_P_site"/>
</dbReference>
<keyword evidence="8 12" id="KW-1133">Transmembrane helix</keyword>
<dbReference type="Pfam" id="PF00122">
    <property type="entry name" value="E1-E2_ATPase"/>
    <property type="match status" value="1"/>
</dbReference>
<dbReference type="InterPro" id="IPR023298">
    <property type="entry name" value="ATPase_P-typ_TM_dom_sf"/>
</dbReference>
<dbReference type="InterPro" id="IPR023299">
    <property type="entry name" value="ATPase_P-typ_cyto_dom_N"/>
</dbReference>
<feature type="transmembrane region" description="Helical" evidence="12">
    <location>
        <begin position="303"/>
        <end position="326"/>
    </location>
</feature>
<keyword evidence="6" id="KW-0677">Repeat</keyword>
<dbReference type="GO" id="GO:0005524">
    <property type="term" value="F:ATP binding"/>
    <property type="evidence" value="ECO:0007669"/>
    <property type="project" value="UniProtKB-UniRule"/>
</dbReference>
<evidence type="ECO:0000313" key="16">
    <source>
        <dbReference type="Proteomes" id="UP001341281"/>
    </source>
</evidence>
<dbReference type="FunFam" id="3.40.50.1000:FF:000031">
    <property type="entry name" value="Probable copper-transporting ATPase HMA5"/>
    <property type="match status" value="1"/>
</dbReference>
<dbReference type="SFLD" id="SFLDF00027">
    <property type="entry name" value="p-type_atpase"/>
    <property type="match status" value="1"/>
</dbReference>
<feature type="transmembrane region" description="Helical" evidence="12">
    <location>
        <begin position="555"/>
        <end position="579"/>
    </location>
</feature>
<dbReference type="SUPFAM" id="SSF81665">
    <property type="entry name" value="Calcium ATPase, transmembrane domain M"/>
    <property type="match status" value="1"/>
</dbReference>
<evidence type="ECO:0000256" key="7">
    <source>
        <dbReference type="ARBA" id="ARBA00022967"/>
    </source>
</evidence>
<keyword evidence="3" id="KW-0813">Transport</keyword>
<dbReference type="PROSITE" id="PS00154">
    <property type="entry name" value="ATPASE_E1_E2"/>
    <property type="match status" value="1"/>
</dbReference>
<dbReference type="SFLD" id="SFLDG00002">
    <property type="entry name" value="C1.7:_P-type_atpase_like"/>
    <property type="match status" value="1"/>
</dbReference>
<feature type="domain" description="HMA" evidence="14">
    <location>
        <begin position="51"/>
        <end position="117"/>
    </location>
</feature>
<dbReference type="Gene3D" id="3.40.1110.10">
    <property type="entry name" value="Calcium-transporting ATPase, cytoplasmic domain N"/>
    <property type="match status" value="1"/>
</dbReference>
<gene>
    <name evidence="15" type="ORF">U9M48_026677</name>
</gene>
<reference evidence="15 16" key="1">
    <citation type="submission" date="2024-02" db="EMBL/GenBank/DDBJ databases">
        <title>High-quality chromosome-scale genome assembly of Pensacola bahiagrass (Paspalum notatum Flugge var. saurae).</title>
        <authorList>
            <person name="Vega J.M."/>
            <person name="Podio M."/>
            <person name="Orjuela J."/>
            <person name="Siena L.A."/>
            <person name="Pessino S.C."/>
            <person name="Combes M.C."/>
            <person name="Mariac C."/>
            <person name="Albertini E."/>
            <person name="Pupilli F."/>
            <person name="Ortiz J.P.A."/>
            <person name="Leblanc O."/>
        </authorList>
    </citation>
    <scope>NUCLEOTIDE SEQUENCE [LARGE SCALE GENOMIC DNA]</scope>
    <source>
        <strain evidence="15">R1</strain>
        <tissue evidence="15">Leaf</tissue>
    </source>
</reference>
<dbReference type="CDD" id="cd00371">
    <property type="entry name" value="HMA"/>
    <property type="match status" value="2"/>
</dbReference>
<dbReference type="SUPFAM" id="SSF81653">
    <property type="entry name" value="Calcium ATPase, transduction domain A"/>
    <property type="match status" value="1"/>
</dbReference>
<evidence type="ECO:0000256" key="6">
    <source>
        <dbReference type="ARBA" id="ARBA00022737"/>
    </source>
</evidence>
<dbReference type="PROSITE" id="PS01047">
    <property type="entry name" value="HMA_1"/>
    <property type="match status" value="2"/>
</dbReference>
<keyword evidence="7" id="KW-1278">Translocase</keyword>
<feature type="transmembrane region" description="Helical" evidence="12">
    <location>
        <begin position="966"/>
        <end position="986"/>
    </location>
</feature>
<dbReference type="InterPro" id="IPR044492">
    <property type="entry name" value="P_typ_ATPase_HD_dom"/>
</dbReference>
<proteinExistence type="inferred from homology"/>
<dbReference type="InterPro" id="IPR036163">
    <property type="entry name" value="HMA_dom_sf"/>
</dbReference>
<dbReference type="InterPro" id="IPR059000">
    <property type="entry name" value="ATPase_P-type_domA"/>
</dbReference>
<feature type="transmembrane region" description="Helical" evidence="12">
    <location>
        <begin position="372"/>
        <end position="394"/>
    </location>
</feature>
<dbReference type="InterPro" id="IPR036412">
    <property type="entry name" value="HAD-like_sf"/>
</dbReference>
<dbReference type="InterPro" id="IPR006122">
    <property type="entry name" value="HMA_Cu_ion-bd"/>
</dbReference>
<dbReference type="Pfam" id="PF00403">
    <property type="entry name" value="HMA"/>
    <property type="match status" value="2"/>
</dbReference>
<keyword evidence="10" id="KW-0406">Ion transport</keyword>
<feature type="transmembrane region" description="Helical" evidence="12">
    <location>
        <begin position="400"/>
        <end position="419"/>
    </location>
</feature>
<dbReference type="InterPro" id="IPR001757">
    <property type="entry name" value="P_typ_ATPase"/>
</dbReference>
<evidence type="ECO:0000256" key="3">
    <source>
        <dbReference type="ARBA" id="ARBA00022448"/>
    </source>
</evidence>
<dbReference type="InterPro" id="IPR027256">
    <property type="entry name" value="P-typ_ATPase_IB"/>
</dbReference>